<keyword evidence="1" id="KW-0812">Transmembrane</keyword>
<feature type="transmembrane region" description="Helical" evidence="1">
    <location>
        <begin position="78"/>
        <end position="100"/>
    </location>
</feature>
<reference evidence="2 3" key="1">
    <citation type="submission" date="2019-05" db="EMBL/GenBank/DDBJ databases">
        <title>Dyadobacter AR-3-8 sp. nov., isolated from arctic soil.</title>
        <authorList>
            <person name="Chaudhary D.K."/>
        </authorList>
    </citation>
    <scope>NUCLEOTIDE SEQUENCE [LARGE SCALE GENOMIC DNA]</scope>
    <source>
        <strain evidence="2 3">AR-3-8</strain>
    </source>
</reference>
<keyword evidence="1" id="KW-1133">Transmembrane helix</keyword>
<dbReference type="PANTHER" id="PTHR31061">
    <property type="entry name" value="LD22376P"/>
    <property type="match status" value="1"/>
</dbReference>
<sequence>MLLKEDIPSKTFSMTTQSEFISRRLASIDALRGFDMLMISGGGTFIFLLNGKTGIAFIDSVSAQFTHPEWNGFTFYDFIFPLFLFLAGTSLVFSLAAGLSKNVTKAKLLRKVFVRMLILIALGILDKNAPVNFFDPAHIRYGSVLGRIGVATFVGALLYLNFSRTQRLYLAASTLILYYLALLLIPVPGFGAGDFSFEGNLAGWFDRNFMPGKLKQVKYDELAILTTFPAICITIFGMLAGDILLDMKSSFLKVKVLSIMGFIGIVIGICWNFIFPINKHLWSSSFIMLTSGMAFLLLALFYWVIDVKGYQKWAFFFRVIGMNSLVIYLAMRFIDFNASSRLLFEGFYMHSSEKWHEVFNALGGLVIVWLLLYFLYKKKIFIKI</sequence>
<dbReference type="EMBL" id="SZVO01000023">
    <property type="protein sequence ID" value="TKT86585.1"/>
    <property type="molecule type" value="Genomic_DNA"/>
</dbReference>
<feature type="transmembrane region" description="Helical" evidence="1">
    <location>
        <begin position="112"/>
        <end position="129"/>
    </location>
</feature>
<keyword evidence="1" id="KW-0472">Membrane</keyword>
<dbReference type="OrthoDB" id="9788724at2"/>
<dbReference type="RefSeq" id="WP_137344009.1">
    <property type="nucleotide sequence ID" value="NZ_BSQH01000026.1"/>
</dbReference>
<gene>
    <name evidence="2" type="ORF">FDK13_31530</name>
</gene>
<dbReference type="AlphaFoldDB" id="A0A4U6CSC8"/>
<feature type="transmembrane region" description="Helical" evidence="1">
    <location>
        <begin position="256"/>
        <end position="275"/>
    </location>
</feature>
<feature type="transmembrane region" description="Helical" evidence="1">
    <location>
        <begin position="33"/>
        <end position="58"/>
    </location>
</feature>
<feature type="transmembrane region" description="Helical" evidence="1">
    <location>
        <begin position="141"/>
        <end position="161"/>
    </location>
</feature>
<protein>
    <submittedName>
        <fullName evidence="2">DUF5009 domain-containing protein</fullName>
    </submittedName>
</protein>
<dbReference type="Proteomes" id="UP000304900">
    <property type="component" value="Unassembled WGS sequence"/>
</dbReference>
<keyword evidence="3" id="KW-1185">Reference proteome</keyword>
<evidence type="ECO:0000313" key="2">
    <source>
        <dbReference type="EMBL" id="TKT86585.1"/>
    </source>
</evidence>
<name>A0A4U6CSC8_9BACT</name>
<feature type="transmembrane region" description="Helical" evidence="1">
    <location>
        <begin position="168"/>
        <end position="187"/>
    </location>
</feature>
<dbReference type="PANTHER" id="PTHR31061:SF24">
    <property type="entry name" value="LD22376P"/>
    <property type="match status" value="1"/>
</dbReference>
<feature type="transmembrane region" description="Helical" evidence="1">
    <location>
        <begin position="358"/>
        <end position="376"/>
    </location>
</feature>
<feature type="transmembrane region" description="Helical" evidence="1">
    <location>
        <begin position="222"/>
        <end position="244"/>
    </location>
</feature>
<accession>A0A4U6CSC8</accession>
<evidence type="ECO:0000256" key="1">
    <source>
        <dbReference type="SAM" id="Phobius"/>
    </source>
</evidence>
<comment type="caution">
    <text evidence="2">The sequence shown here is derived from an EMBL/GenBank/DDBJ whole genome shotgun (WGS) entry which is preliminary data.</text>
</comment>
<evidence type="ECO:0000313" key="3">
    <source>
        <dbReference type="Proteomes" id="UP000304900"/>
    </source>
</evidence>
<feature type="transmembrane region" description="Helical" evidence="1">
    <location>
        <begin position="281"/>
        <end position="303"/>
    </location>
</feature>
<organism evidence="2 3">
    <name type="scientific">Dyadobacter frigoris</name>
    <dbReference type="NCBI Taxonomy" id="2576211"/>
    <lineage>
        <taxon>Bacteria</taxon>
        <taxon>Pseudomonadati</taxon>
        <taxon>Bacteroidota</taxon>
        <taxon>Cytophagia</taxon>
        <taxon>Cytophagales</taxon>
        <taxon>Spirosomataceae</taxon>
        <taxon>Dyadobacter</taxon>
    </lineage>
</organism>
<feature type="transmembrane region" description="Helical" evidence="1">
    <location>
        <begin position="315"/>
        <end position="334"/>
    </location>
</feature>
<proteinExistence type="predicted"/>